<geneLocation type="plasmid" evidence="3">
    <name>pc0210c1</name>
</geneLocation>
<proteinExistence type="predicted"/>
<evidence type="ECO:0000256" key="1">
    <source>
        <dbReference type="SAM" id="Coils"/>
    </source>
</evidence>
<feature type="coiled-coil region" evidence="1">
    <location>
        <begin position="333"/>
        <end position="360"/>
    </location>
</feature>
<sequence>MSIKKLILEPTVLNIWKYRPLSQCIKKASTSGVLVINDIYQADAVKDTGGILINDKGPDLLLNIQNLSTKNLQLLVDSYFEVPLPNPCVFTKKTILFFLQLLVLNAKKKKTSIYEELKNWYQLSDTEISKYMDALNIDINSEIKTIFSKNPQYVEAIVSFLWKCHGFESHHEINLSQDKNILVIPISLLTKYYYLVVLHYFYKQNWNIFFDTDVPFSLVQEFVVQGSSADIYACRYSNDPLIATLASQADEMWSTAQGDPTTFFNWVGKKAPEALKNYSLTNMKRLLSGLNYSSFLSKYFILSDKTIMLARLKENSEWEAKPFDLDFLISQTIDKGNKDIETLSKKIESLSAKVDQLSDICNKANLTDSEGLNKQFDEMLKKQGNNDNFIDFM</sequence>
<organism evidence="2 3">
    <name type="scientific">Lactobacillus iners</name>
    <dbReference type="NCBI Taxonomy" id="147802"/>
    <lineage>
        <taxon>Bacteria</taxon>
        <taxon>Bacillati</taxon>
        <taxon>Bacillota</taxon>
        <taxon>Bacilli</taxon>
        <taxon>Lactobacillales</taxon>
        <taxon>Lactobacillaceae</taxon>
        <taxon>Lactobacillus</taxon>
    </lineage>
</organism>
<dbReference type="EMBL" id="CP049229">
    <property type="protein sequence ID" value="QIH24520.1"/>
    <property type="molecule type" value="Genomic_DNA"/>
</dbReference>
<dbReference type="AlphaFoldDB" id="A0A6G7BAT7"/>
<evidence type="ECO:0000313" key="3">
    <source>
        <dbReference type="Proteomes" id="UP000501676"/>
    </source>
</evidence>
<protein>
    <submittedName>
        <fullName evidence="2">Uncharacterized protein</fullName>
    </submittedName>
</protein>
<keyword evidence="1" id="KW-0175">Coiled coil</keyword>
<keyword evidence="2" id="KW-0614">Plasmid</keyword>
<reference evidence="2 3" key="1">
    <citation type="submission" date="2020-02" db="EMBL/GenBank/DDBJ databases">
        <title>Complete genome sequences of six Lactobacillus iners strains isolated from the human vagina.</title>
        <authorList>
            <person name="France M.T."/>
            <person name="Rutt L."/>
            <person name="Narina S."/>
            <person name="Arbaugh S."/>
            <person name="Humphrys M.S."/>
            <person name="Ma B."/>
            <person name="Hayward M.R."/>
            <person name="Relman D."/>
            <person name="Kwon D.S."/>
            <person name="Ravel J."/>
        </authorList>
    </citation>
    <scope>NUCLEOTIDE SEQUENCE [LARGE SCALE GENOMIC DNA]</scope>
    <source>
        <strain evidence="2 3">C0210C1</strain>
        <plasmid evidence="3">pc0210c1</plasmid>
    </source>
</reference>
<gene>
    <name evidence="2" type="ORF">G6Z83_07310</name>
</gene>
<name>A0A6G7BAT7_9LACO</name>
<dbReference type="RefSeq" id="WP_164824179.1">
    <property type="nucleotide sequence ID" value="NZ_CP049229.1"/>
</dbReference>
<evidence type="ECO:0000313" key="2">
    <source>
        <dbReference type="EMBL" id="QIH24520.1"/>
    </source>
</evidence>
<accession>A0A6G7BAT7</accession>
<dbReference type="Proteomes" id="UP000501676">
    <property type="component" value="Plasmid pC0210C1"/>
</dbReference>